<dbReference type="GO" id="GO:0031396">
    <property type="term" value="P:regulation of protein ubiquitination"/>
    <property type="evidence" value="ECO:0007669"/>
    <property type="project" value="InterPro"/>
</dbReference>
<dbReference type="PANTHER" id="PTHR14382:SF1">
    <property type="entry name" value="MDM2-BINDING PROTEIN"/>
    <property type="match status" value="1"/>
</dbReference>
<evidence type="ECO:0000259" key="2">
    <source>
        <dbReference type="Pfam" id="PF14920"/>
    </source>
</evidence>
<reference evidence="3 4" key="1">
    <citation type="journal article" date="2017" name="Gigascience">
        <title>Draft genome of the honey bee ectoparasitic mite, Tropilaelaps mercedesae, is shaped by the parasitic life history.</title>
        <authorList>
            <person name="Dong X."/>
            <person name="Armstrong S.D."/>
            <person name="Xia D."/>
            <person name="Makepeace B.L."/>
            <person name="Darby A.C."/>
            <person name="Kadowaki T."/>
        </authorList>
    </citation>
    <scope>NUCLEOTIDE SEQUENCE [LARGE SCALE GENOMIC DNA]</scope>
    <source>
        <strain evidence="3">Wuxi-XJTLU</strain>
    </source>
</reference>
<keyword evidence="4" id="KW-1185">Reference proteome</keyword>
<feature type="region of interest" description="Disordered" evidence="1">
    <location>
        <begin position="593"/>
        <end position="646"/>
    </location>
</feature>
<evidence type="ECO:0000313" key="3">
    <source>
        <dbReference type="EMBL" id="OQR76657.1"/>
    </source>
</evidence>
<dbReference type="PANTHER" id="PTHR14382">
    <property type="entry name" value="MDM2-BINDING PROTEIN"/>
    <property type="match status" value="1"/>
</dbReference>
<dbReference type="InterPro" id="IPR039061">
    <property type="entry name" value="MTBP"/>
</dbReference>
<gene>
    <name evidence="3" type="ORF">BIW11_07642</name>
</gene>
<sequence>MKHYILFIVRDTYDSSPILRFLEMFRHEHRSLTNHLAQSGAPHLTQLLQCGGRVQIAVIHATLAPVKACHSMVKCWYDSELKKVETAVETIWNVLHPLAENVNDSILLRHSDAVSLLVDHLLDTLPSPDIARLHVVLDEQLVPLWPFTTACELLAGSLLRCAEWHAAIFYPLGGEAARPAVTDWLDILKSAAPVNPADRVILSTHIDNYAVHIAVDIISTDHVTESSPLEDDCSFGGTSWSPICEVIGQIELQSVPLTLFCAGLSMYSSDTEFLDRRGLGPNCGLLVRFNGWTENTAPSGTALTTHNWRQAVRRRQLEPPVNREAPEPTLVMHFILTTSGAVYPLVNEVNMDFVSHFRPFQSKALPGAKELPLLGSLLCTAEERTRLAHIQACDPYSYLADPVDWPMRARFLPSDDNKDHLLPAANAVAWSAKEIAALFDIQSGRALGTSETITTIPTDRLTMKPTLDVDVAREMPWPDILAYTSHDVYYNRSGEDERWERACHRWKEGALRRPTATSLDGQPGDIGITKCVSRPIRGSRTRQSPRKNLFETSPQTRRRSPRKHKQITSPFRNSSQVLRRNPFKDILHEVSNSTTDTDAAGSSQQSSLRNQSTVSSGSARRVRPFSKTESYEEASQFQPAKKQRSDVVDTEKLKRKLRSAVATALEEHGVDLKHPLFRACGKKLFTICKAYAVDLVGTGKTSEILLNVAKTYAKQVVDCEISLQGLIP</sequence>
<feature type="region of interest" description="Disordered" evidence="1">
    <location>
        <begin position="514"/>
        <end position="581"/>
    </location>
</feature>
<protein>
    <recommendedName>
        <fullName evidence="2">MDN2-binding protein C-terminal domain-containing protein</fullName>
    </recommendedName>
</protein>
<dbReference type="EMBL" id="MNPL01004573">
    <property type="protein sequence ID" value="OQR76657.1"/>
    <property type="molecule type" value="Genomic_DNA"/>
</dbReference>
<feature type="domain" description="MDN2-binding protein C-terminal" evidence="2">
    <location>
        <begin position="558"/>
        <end position="717"/>
    </location>
</feature>
<comment type="caution">
    <text evidence="3">The sequence shown here is derived from an EMBL/GenBank/DDBJ whole genome shotgun (WGS) entry which is preliminary data.</text>
</comment>
<proteinExistence type="predicted"/>
<name>A0A1V9XT36_9ACAR</name>
<evidence type="ECO:0000256" key="1">
    <source>
        <dbReference type="SAM" id="MobiDB-lite"/>
    </source>
</evidence>
<dbReference type="InParanoid" id="A0A1V9XT36"/>
<dbReference type="Pfam" id="PF14920">
    <property type="entry name" value="MTBP_C"/>
    <property type="match status" value="1"/>
</dbReference>
<evidence type="ECO:0000313" key="4">
    <source>
        <dbReference type="Proteomes" id="UP000192247"/>
    </source>
</evidence>
<feature type="compositionally biased region" description="Polar residues" evidence="1">
    <location>
        <begin position="567"/>
        <end position="578"/>
    </location>
</feature>
<dbReference type="GO" id="GO:0007089">
    <property type="term" value="P:traversing start control point of mitotic cell cycle"/>
    <property type="evidence" value="ECO:0007669"/>
    <property type="project" value="TreeGrafter"/>
</dbReference>
<feature type="compositionally biased region" description="Basic residues" evidence="1">
    <location>
        <begin position="556"/>
        <end position="566"/>
    </location>
</feature>
<dbReference type="OrthoDB" id="6493172at2759"/>
<organism evidence="3 4">
    <name type="scientific">Tropilaelaps mercedesae</name>
    <dbReference type="NCBI Taxonomy" id="418985"/>
    <lineage>
        <taxon>Eukaryota</taxon>
        <taxon>Metazoa</taxon>
        <taxon>Ecdysozoa</taxon>
        <taxon>Arthropoda</taxon>
        <taxon>Chelicerata</taxon>
        <taxon>Arachnida</taxon>
        <taxon>Acari</taxon>
        <taxon>Parasitiformes</taxon>
        <taxon>Mesostigmata</taxon>
        <taxon>Gamasina</taxon>
        <taxon>Dermanyssoidea</taxon>
        <taxon>Laelapidae</taxon>
        <taxon>Tropilaelaps</taxon>
    </lineage>
</organism>
<dbReference type="Proteomes" id="UP000192247">
    <property type="component" value="Unassembled WGS sequence"/>
</dbReference>
<dbReference type="InterPro" id="IPR029418">
    <property type="entry name" value="MTBP_C"/>
</dbReference>
<feature type="compositionally biased region" description="Polar residues" evidence="1">
    <location>
        <begin position="593"/>
        <end position="618"/>
    </location>
</feature>
<dbReference type="AlphaFoldDB" id="A0A1V9XT36"/>
<dbReference type="GO" id="GO:0000776">
    <property type="term" value="C:kinetochore"/>
    <property type="evidence" value="ECO:0007669"/>
    <property type="project" value="TreeGrafter"/>
</dbReference>
<accession>A0A1V9XT36</accession>
<dbReference type="GO" id="GO:0034501">
    <property type="term" value="P:protein localization to kinetochore"/>
    <property type="evidence" value="ECO:0007669"/>
    <property type="project" value="TreeGrafter"/>
</dbReference>